<dbReference type="InterPro" id="IPR000246">
    <property type="entry name" value="Peptidase_T2"/>
</dbReference>
<keyword evidence="9" id="KW-0031">Aminopeptidase</keyword>
<evidence type="ECO:0000256" key="7">
    <source>
        <dbReference type="PIRSR" id="PIRSR600246-3"/>
    </source>
</evidence>
<evidence type="ECO:0000256" key="4">
    <source>
        <dbReference type="ARBA" id="ARBA00069124"/>
    </source>
</evidence>
<dbReference type="GO" id="GO:0016811">
    <property type="term" value="F:hydrolase activity, acting on carbon-nitrogen (but not peptide) bonds, in linear amides"/>
    <property type="evidence" value="ECO:0007669"/>
    <property type="project" value="UniProtKB-ARBA"/>
</dbReference>
<protein>
    <recommendedName>
        <fullName evidence="4">Isoaspartyl peptidase</fullName>
    </recommendedName>
</protein>
<keyword evidence="3" id="KW-0068">Autocatalytic cleavage</keyword>
<dbReference type="PANTHER" id="PTHR10188">
    <property type="entry name" value="L-ASPARAGINASE"/>
    <property type="match status" value="1"/>
</dbReference>
<name>A0A6J4HSH2_9BACT</name>
<dbReference type="EMBL" id="CADCTA010000054">
    <property type="protein sequence ID" value="CAA9232654.1"/>
    <property type="molecule type" value="Genomic_DNA"/>
</dbReference>
<dbReference type="SUPFAM" id="SSF56235">
    <property type="entry name" value="N-terminal nucleophile aminohydrolases (Ntn hydrolases)"/>
    <property type="match status" value="1"/>
</dbReference>
<evidence type="ECO:0000256" key="5">
    <source>
        <dbReference type="PIRSR" id="PIRSR600246-1"/>
    </source>
</evidence>
<dbReference type="InterPro" id="IPR029055">
    <property type="entry name" value="Ntn_hydrolases_N"/>
</dbReference>
<evidence type="ECO:0000256" key="1">
    <source>
        <dbReference type="ARBA" id="ARBA00022670"/>
    </source>
</evidence>
<feature type="active site" description="Nucleophile" evidence="5">
    <location>
        <position position="157"/>
    </location>
</feature>
<accession>A0A6J4HSH2</accession>
<keyword evidence="2 9" id="KW-0378">Hydrolase</keyword>
<reference evidence="9" key="1">
    <citation type="submission" date="2020-02" db="EMBL/GenBank/DDBJ databases">
        <authorList>
            <person name="Meier V. D."/>
        </authorList>
    </citation>
    <scope>NUCLEOTIDE SEQUENCE</scope>
    <source>
        <strain evidence="9">AVDCRST_MAG42</strain>
    </source>
</reference>
<dbReference type="Gene3D" id="3.60.20.30">
    <property type="entry name" value="(Glycosyl)asparaginase"/>
    <property type="match status" value="1"/>
</dbReference>
<evidence type="ECO:0000256" key="3">
    <source>
        <dbReference type="ARBA" id="ARBA00022813"/>
    </source>
</evidence>
<evidence type="ECO:0000256" key="8">
    <source>
        <dbReference type="SAM" id="MobiDB-lite"/>
    </source>
</evidence>
<sequence>MAWAIIVHGGAHPVADDKIDASDRACGAAADAGAAILEKGGSALDAVEAAIRVLEDDPVFNAGYGSALNADGEVENDAAIMEGEKLAAGAVASIRGVRHPISAARKVMETEHVLLSGEGARRFAEQSGVELCDPTELIDEEQRREWEASKKTRGSDTVGAVAMDSRGVFAAGTSTGGLMHKRPGRIGDSPLVGLGLYADNSAGAVSMTGDGEMIMRMALAHRITNSMCNGIDADRASEEAIAAMERRVGGEAGCIAIDRHGQLGQAHNTSHMPTGWRTSEMASAAASVKKEH</sequence>
<organism evidence="9">
    <name type="scientific">uncultured Chthoniobacterales bacterium</name>
    <dbReference type="NCBI Taxonomy" id="1836801"/>
    <lineage>
        <taxon>Bacteria</taxon>
        <taxon>Pseudomonadati</taxon>
        <taxon>Verrucomicrobiota</taxon>
        <taxon>Spartobacteria</taxon>
        <taxon>Chthoniobacterales</taxon>
        <taxon>environmental samples</taxon>
    </lineage>
</organism>
<feature type="binding site" evidence="6">
    <location>
        <begin position="208"/>
        <end position="211"/>
    </location>
    <ligand>
        <name>substrate</name>
    </ligand>
</feature>
<gene>
    <name evidence="9" type="ORF">AVDCRST_MAG42-1215</name>
</gene>
<dbReference type="Pfam" id="PF01112">
    <property type="entry name" value="Asparaginase_2"/>
    <property type="match status" value="1"/>
</dbReference>
<keyword evidence="1" id="KW-0645">Protease</keyword>
<evidence type="ECO:0000313" key="9">
    <source>
        <dbReference type="EMBL" id="CAA9232654.1"/>
    </source>
</evidence>
<dbReference type="CDD" id="cd04512">
    <property type="entry name" value="Ntn_Asparaginase_2_like"/>
    <property type="match status" value="1"/>
</dbReference>
<feature type="region of interest" description="Disordered" evidence="8">
    <location>
        <begin position="266"/>
        <end position="292"/>
    </location>
</feature>
<dbReference type="GO" id="GO:0006508">
    <property type="term" value="P:proteolysis"/>
    <property type="evidence" value="ECO:0007669"/>
    <property type="project" value="UniProtKB-KW"/>
</dbReference>
<dbReference type="GO" id="GO:0005737">
    <property type="term" value="C:cytoplasm"/>
    <property type="evidence" value="ECO:0007669"/>
    <property type="project" value="TreeGrafter"/>
</dbReference>
<feature type="binding site" evidence="6">
    <location>
        <begin position="185"/>
        <end position="188"/>
    </location>
    <ligand>
        <name>substrate</name>
    </ligand>
</feature>
<dbReference type="AlphaFoldDB" id="A0A6J4HSH2"/>
<feature type="site" description="Cleavage; by autolysis" evidence="7">
    <location>
        <begin position="156"/>
        <end position="157"/>
    </location>
</feature>
<feature type="compositionally biased region" description="Polar residues" evidence="8">
    <location>
        <begin position="266"/>
        <end position="281"/>
    </location>
</feature>
<evidence type="ECO:0000256" key="6">
    <source>
        <dbReference type="PIRSR" id="PIRSR600246-2"/>
    </source>
</evidence>
<proteinExistence type="predicted"/>
<dbReference type="PANTHER" id="PTHR10188:SF6">
    <property type="entry name" value="N(4)-(BETA-N-ACETYLGLUCOSAMINYL)-L-ASPARAGINASE"/>
    <property type="match status" value="1"/>
</dbReference>
<dbReference type="FunFam" id="3.60.20.30:FF:000001">
    <property type="entry name" value="Isoaspartyl peptidase/L-asparaginase"/>
    <property type="match status" value="1"/>
</dbReference>
<evidence type="ECO:0000256" key="2">
    <source>
        <dbReference type="ARBA" id="ARBA00022801"/>
    </source>
</evidence>
<dbReference type="GO" id="GO:0004177">
    <property type="term" value="F:aminopeptidase activity"/>
    <property type="evidence" value="ECO:0007669"/>
    <property type="project" value="UniProtKB-KW"/>
</dbReference>